<sequence length="228" mass="25493">MIVKYIFTLIGSALLIGSLFMYNSTQDFLDRAIITEGTVVDLIRSQSEDSDTYAPFVKFRTKNGEIAEFVSSTGGGPNRYSIGEVVSVVYLEDSIEKAEINDTFSLWGGVMILAGIGSVFFLIGLSIILFGASKNKKVKYLKEKGTPVVAKFQSVEVNRRIEFNGKNPYQICAQWRNPSTSQLHIFNSDNIWFDPTNHIDREEITVLIEEGNPSKYHVDISFLPKVAS</sequence>
<feature type="transmembrane region" description="Helical" evidence="1">
    <location>
        <begin position="106"/>
        <end position="132"/>
    </location>
</feature>
<keyword evidence="1" id="KW-1133">Transmembrane helix</keyword>
<dbReference type="AlphaFoldDB" id="A0A8I2GXM9"/>
<comment type="caution">
    <text evidence="2">The sequence shown here is derived from an EMBL/GenBank/DDBJ whole genome shotgun (WGS) entry which is preliminary data.</text>
</comment>
<feature type="transmembrane region" description="Helical" evidence="1">
    <location>
        <begin position="5"/>
        <end position="22"/>
    </location>
</feature>
<name>A0A8I2GXM9_9GAMM</name>
<protein>
    <submittedName>
        <fullName evidence="2">DUF3592 domain-containing protein</fullName>
    </submittedName>
</protein>
<gene>
    <name evidence="2" type="ORF">F9Y85_04220</name>
</gene>
<organism evidence="2 3">
    <name type="scientific">Pseudoalteromonas maricaloris</name>
    <dbReference type="NCBI Taxonomy" id="184924"/>
    <lineage>
        <taxon>Bacteria</taxon>
        <taxon>Pseudomonadati</taxon>
        <taxon>Pseudomonadota</taxon>
        <taxon>Gammaproteobacteria</taxon>
        <taxon>Alteromonadales</taxon>
        <taxon>Pseudoalteromonadaceae</taxon>
        <taxon>Pseudoalteromonas</taxon>
    </lineage>
</organism>
<accession>A0A8I2GXM9</accession>
<dbReference type="GeneID" id="98335263"/>
<proteinExistence type="predicted"/>
<keyword evidence="1" id="KW-0472">Membrane</keyword>
<evidence type="ECO:0000256" key="1">
    <source>
        <dbReference type="SAM" id="Phobius"/>
    </source>
</evidence>
<reference evidence="2" key="1">
    <citation type="submission" date="2019-10" db="EMBL/GenBank/DDBJ databases">
        <authorList>
            <person name="Paulsen S."/>
        </authorList>
    </citation>
    <scope>NUCLEOTIDE SEQUENCE</scope>
    <source>
        <strain evidence="2">LMG 19692</strain>
    </source>
</reference>
<dbReference type="Proteomes" id="UP000646877">
    <property type="component" value="Unassembled WGS sequence"/>
</dbReference>
<dbReference type="EMBL" id="WEIA01000002">
    <property type="protein sequence ID" value="NLR20532.1"/>
    <property type="molecule type" value="Genomic_DNA"/>
</dbReference>
<keyword evidence="1" id="KW-0812">Transmembrane</keyword>
<dbReference type="RefSeq" id="WP_099031366.1">
    <property type="nucleotide sequence ID" value="NZ_CBCSDF010000002.1"/>
</dbReference>
<evidence type="ECO:0000313" key="3">
    <source>
        <dbReference type="Proteomes" id="UP000646877"/>
    </source>
</evidence>
<evidence type="ECO:0000313" key="2">
    <source>
        <dbReference type="EMBL" id="NLR20532.1"/>
    </source>
</evidence>